<organism evidence="2 3">
    <name type="scientific">Flavihumibacter solisilvae</name>
    <dbReference type="NCBI Taxonomy" id="1349421"/>
    <lineage>
        <taxon>Bacteria</taxon>
        <taxon>Pseudomonadati</taxon>
        <taxon>Bacteroidota</taxon>
        <taxon>Chitinophagia</taxon>
        <taxon>Chitinophagales</taxon>
        <taxon>Chitinophagaceae</taxon>
        <taxon>Flavihumibacter</taxon>
    </lineage>
</organism>
<sequence>MIASNNLLANHIRGGELSYKYLGPGRTANTSRYMLTLKLYIDCFQNNQGQFDRQVPFTIFDRSTNRQIGQPEIAPFSEERRISYDPNSNPCITNPPSDICYNLRFYYKEIELPNTPQGYIISFQRCCRIAGIRNISGNSDDTGATYFCEIPGTDILPSNEHNSSPVVSGNDAVAICAGTNFTFDFSASDGTEKDSLSYALCSAYNGGGQTQGENCYTCPTPNPAAPPPYITLPYRPSFPGSTPLGINVSIDPKTGIVRGTAPVDVGQYVVSACISEFRNGKLINIHRKDIHLTISDCLPLKAVLAPDYKFCDDFLVTFQNGQMNPAGSLYIWNYGDGTKPDTANTALGGVEHRYADTGSYTVKLKVILAGGQCLDSTTTIAKVYPGFFPGFIANGSCLLTPFSFVDTTFSRYGNVIRWNWDFGDETSTTDVSELRNPVYKYNTLGFKTVTLNVESQFGCTGTATAQIEVRDKPNLVLPFKDTLICSIDTLPLIANAPGTLNPTFSWTPGTNILNANTANPLVFPKTTTTYSVTLNDNGCVATDNILVRVVDEVTLSTAPDTTICLTDPVMLRAFGDGLRYEWSPAVSMNDPQSRTPFVTPTTTTVYTVTSRIGNCFKTDELMVRTVPYPGANAGQDVFICYDDTTQLNATIAGSAFTWTPANSLIDAQSLNPLAYPRRSTAYVLTVTDNIGCPKPGRDTVFVGVRPPVRAFAGNDTSIVVGQPLQLNARGGDIYQWSPSFGLNASNINNPVANLSQNQTYQVRVSTPEDCFAFDTINITVFKTNPDIFVPNAFTPGRTANAIFRPIPVGISQFDYFRIYNRYGQMVFSTSEAGRGWDGRIGGKEQGTGSYVWMVQGRDFTGKMIFKKGTVVLIR</sequence>
<dbReference type="InterPro" id="IPR035986">
    <property type="entry name" value="PKD_dom_sf"/>
</dbReference>
<dbReference type="InterPro" id="IPR013783">
    <property type="entry name" value="Ig-like_fold"/>
</dbReference>
<dbReference type="Pfam" id="PF18911">
    <property type="entry name" value="PKD_4"/>
    <property type="match status" value="2"/>
</dbReference>
<evidence type="ECO:0000259" key="1">
    <source>
        <dbReference type="PROSITE" id="PS50093"/>
    </source>
</evidence>
<name>A0A0C1KZT0_9BACT</name>
<dbReference type="PROSITE" id="PS50093">
    <property type="entry name" value="PKD"/>
    <property type="match status" value="2"/>
</dbReference>
<evidence type="ECO:0000313" key="3">
    <source>
        <dbReference type="Proteomes" id="UP000031408"/>
    </source>
</evidence>
<dbReference type="InterPro" id="IPR000601">
    <property type="entry name" value="PKD_dom"/>
</dbReference>
<dbReference type="STRING" id="1349421.OI18_18435"/>
<dbReference type="AlphaFoldDB" id="A0A0C1KZT0"/>
<keyword evidence="3" id="KW-1185">Reference proteome</keyword>
<feature type="domain" description="PKD" evidence="1">
    <location>
        <begin position="324"/>
        <end position="380"/>
    </location>
</feature>
<dbReference type="Proteomes" id="UP000031408">
    <property type="component" value="Unassembled WGS sequence"/>
</dbReference>
<gene>
    <name evidence="2" type="ORF">OI18_18435</name>
</gene>
<dbReference type="Gene3D" id="2.60.40.10">
    <property type="entry name" value="Immunoglobulins"/>
    <property type="match status" value="2"/>
</dbReference>
<dbReference type="EMBL" id="JSVC01000021">
    <property type="protein sequence ID" value="KIC93232.1"/>
    <property type="molecule type" value="Genomic_DNA"/>
</dbReference>
<comment type="caution">
    <text evidence="2">The sequence shown here is derived from an EMBL/GenBank/DDBJ whole genome shotgun (WGS) entry which is preliminary data.</text>
</comment>
<dbReference type="Pfam" id="PF13585">
    <property type="entry name" value="CHU_C"/>
    <property type="match status" value="1"/>
</dbReference>
<dbReference type="CDD" id="cd00146">
    <property type="entry name" value="PKD"/>
    <property type="match status" value="2"/>
</dbReference>
<protein>
    <recommendedName>
        <fullName evidence="1">PKD domain-containing protein</fullName>
    </recommendedName>
</protein>
<feature type="domain" description="PKD" evidence="1">
    <location>
        <begin position="413"/>
        <end position="469"/>
    </location>
</feature>
<dbReference type="SMART" id="SM00089">
    <property type="entry name" value="PKD"/>
    <property type="match status" value="2"/>
</dbReference>
<accession>A0A0C1KZT0</accession>
<reference evidence="2 3" key="1">
    <citation type="submission" date="2014-11" db="EMBL/GenBank/DDBJ databases">
        <title>Genome sequence of Flavihumibacter solisilvae 3-3.</title>
        <authorList>
            <person name="Zhou G."/>
            <person name="Li M."/>
            <person name="Wang G."/>
        </authorList>
    </citation>
    <scope>NUCLEOTIDE SEQUENCE [LARGE SCALE GENOMIC DNA]</scope>
    <source>
        <strain evidence="2 3">3-3</strain>
    </source>
</reference>
<dbReference type="InterPro" id="IPR022409">
    <property type="entry name" value="PKD/Chitinase_dom"/>
</dbReference>
<dbReference type="SUPFAM" id="SSF49299">
    <property type="entry name" value="PKD domain"/>
    <property type="match status" value="2"/>
</dbReference>
<proteinExistence type="predicted"/>
<evidence type="ECO:0000313" key="2">
    <source>
        <dbReference type="EMBL" id="KIC93232.1"/>
    </source>
</evidence>